<dbReference type="EMBL" id="MU853362">
    <property type="protein sequence ID" value="KAK4108614.1"/>
    <property type="molecule type" value="Genomic_DNA"/>
</dbReference>
<reference evidence="3" key="1">
    <citation type="journal article" date="2023" name="Mol. Phylogenet. Evol.">
        <title>Genome-scale phylogeny and comparative genomics of the fungal order Sordariales.</title>
        <authorList>
            <person name="Hensen N."/>
            <person name="Bonometti L."/>
            <person name="Westerberg I."/>
            <person name="Brannstrom I.O."/>
            <person name="Guillou S."/>
            <person name="Cros-Aarteil S."/>
            <person name="Calhoun S."/>
            <person name="Haridas S."/>
            <person name="Kuo A."/>
            <person name="Mondo S."/>
            <person name="Pangilinan J."/>
            <person name="Riley R."/>
            <person name="LaButti K."/>
            <person name="Andreopoulos B."/>
            <person name="Lipzen A."/>
            <person name="Chen C."/>
            <person name="Yan M."/>
            <person name="Daum C."/>
            <person name="Ng V."/>
            <person name="Clum A."/>
            <person name="Steindorff A."/>
            <person name="Ohm R.A."/>
            <person name="Martin F."/>
            <person name="Silar P."/>
            <person name="Natvig D.O."/>
            <person name="Lalanne C."/>
            <person name="Gautier V."/>
            <person name="Ament-Velasquez S.L."/>
            <person name="Kruys A."/>
            <person name="Hutchinson M.I."/>
            <person name="Powell A.J."/>
            <person name="Barry K."/>
            <person name="Miller A.N."/>
            <person name="Grigoriev I.V."/>
            <person name="Debuchy R."/>
            <person name="Gladieux P."/>
            <person name="Hiltunen Thoren M."/>
            <person name="Johannesson H."/>
        </authorList>
    </citation>
    <scope>NUCLEOTIDE SEQUENCE</scope>
    <source>
        <strain evidence="3">CBS 508.74</strain>
    </source>
</reference>
<sequence length="297" mass="33118">MPLSDKDAEKAIRARYEPLARTAFSIIYTEKGNTESVLKAGGFWIDGEVYDKPAFAENTSDHLKREVTVYDALRPHPHITACLGLELLPGTSEAWALRLERSPWGDLRSYILKHTAPDMCDRLKVAVDFATAVQHLHDRGVIWGDLSTRNAIVFDGLNIKLCDFSGSSLRNPRYWPPMPVAEAPADGSVELELFALGTAICEITEWAVPYGRPEEVDEDAVQRMLARGEYPHVSDDNPARDVIWRLWRLEYRSGGDAVKDLKAILNSLALCRSASPREGNQGSAADSQGRDTDRPDR</sequence>
<dbReference type="InterPro" id="IPR000719">
    <property type="entry name" value="Prot_kinase_dom"/>
</dbReference>
<dbReference type="GO" id="GO:0005524">
    <property type="term" value="F:ATP binding"/>
    <property type="evidence" value="ECO:0007669"/>
    <property type="project" value="InterPro"/>
</dbReference>
<evidence type="ECO:0000259" key="2">
    <source>
        <dbReference type="PROSITE" id="PS50011"/>
    </source>
</evidence>
<feature type="domain" description="Protein kinase" evidence="2">
    <location>
        <begin position="13"/>
        <end position="269"/>
    </location>
</feature>
<dbReference type="Pfam" id="PF07714">
    <property type="entry name" value="PK_Tyr_Ser-Thr"/>
    <property type="match status" value="1"/>
</dbReference>
<dbReference type="InterPro" id="IPR001245">
    <property type="entry name" value="Ser-Thr/Tyr_kinase_cat_dom"/>
</dbReference>
<feature type="compositionally biased region" description="Basic and acidic residues" evidence="1">
    <location>
        <begin position="288"/>
        <end position="297"/>
    </location>
</feature>
<proteinExistence type="predicted"/>
<dbReference type="InterPro" id="IPR011009">
    <property type="entry name" value="Kinase-like_dom_sf"/>
</dbReference>
<feature type="region of interest" description="Disordered" evidence="1">
    <location>
        <begin position="274"/>
        <end position="297"/>
    </location>
</feature>
<dbReference type="RefSeq" id="XP_064666184.1">
    <property type="nucleotide sequence ID" value="XM_064817090.1"/>
</dbReference>
<dbReference type="PANTHER" id="PTHR44329">
    <property type="entry name" value="SERINE/THREONINE-PROTEIN KINASE TNNI3K-RELATED"/>
    <property type="match status" value="1"/>
</dbReference>
<keyword evidence="3" id="KW-0418">Kinase</keyword>
<dbReference type="GO" id="GO:0004674">
    <property type="term" value="F:protein serine/threonine kinase activity"/>
    <property type="evidence" value="ECO:0007669"/>
    <property type="project" value="TreeGrafter"/>
</dbReference>
<dbReference type="InterPro" id="IPR051681">
    <property type="entry name" value="Ser/Thr_Kinases-Pseudokinases"/>
</dbReference>
<evidence type="ECO:0000313" key="4">
    <source>
        <dbReference type="Proteomes" id="UP001302812"/>
    </source>
</evidence>
<dbReference type="SUPFAM" id="SSF56112">
    <property type="entry name" value="Protein kinase-like (PK-like)"/>
    <property type="match status" value="1"/>
</dbReference>
<dbReference type="PROSITE" id="PS50011">
    <property type="entry name" value="PROTEIN_KINASE_DOM"/>
    <property type="match status" value="1"/>
</dbReference>
<reference evidence="3" key="2">
    <citation type="submission" date="2023-05" db="EMBL/GenBank/DDBJ databases">
        <authorList>
            <consortium name="Lawrence Berkeley National Laboratory"/>
            <person name="Steindorff A."/>
            <person name="Hensen N."/>
            <person name="Bonometti L."/>
            <person name="Westerberg I."/>
            <person name="Brannstrom I.O."/>
            <person name="Guillou S."/>
            <person name="Cros-Aarteil S."/>
            <person name="Calhoun S."/>
            <person name="Haridas S."/>
            <person name="Kuo A."/>
            <person name="Mondo S."/>
            <person name="Pangilinan J."/>
            <person name="Riley R."/>
            <person name="Labutti K."/>
            <person name="Andreopoulos B."/>
            <person name="Lipzen A."/>
            <person name="Chen C."/>
            <person name="Yanf M."/>
            <person name="Daum C."/>
            <person name="Ng V."/>
            <person name="Clum A."/>
            <person name="Ohm R."/>
            <person name="Martin F."/>
            <person name="Silar P."/>
            <person name="Natvig D."/>
            <person name="Lalanne C."/>
            <person name="Gautier V."/>
            <person name="Ament-Velasquez S.L."/>
            <person name="Kruys A."/>
            <person name="Hutchinson M.I."/>
            <person name="Powell A.J."/>
            <person name="Barry K."/>
            <person name="Miller A.N."/>
            <person name="Grigoriev I.V."/>
            <person name="Debuchy R."/>
            <person name="Gladieux P."/>
            <person name="Thoren M.H."/>
            <person name="Johannesson H."/>
        </authorList>
    </citation>
    <scope>NUCLEOTIDE SEQUENCE</scope>
    <source>
        <strain evidence="3">CBS 508.74</strain>
    </source>
</reference>
<dbReference type="SMART" id="SM00220">
    <property type="entry name" value="S_TKc"/>
    <property type="match status" value="1"/>
</dbReference>
<dbReference type="Gene3D" id="1.10.510.10">
    <property type="entry name" value="Transferase(Phosphotransferase) domain 1"/>
    <property type="match status" value="1"/>
</dbReference>
<dbReference type="GeneID" id="89941215"/>
<gene>
    <name evidence="3" type="ORF">N656DRAFT_792482</name>
</gene>
<evidence type="ECO:0000313" key="3">
    <source>
        <dbReference type="EMBL" id="KAK4108614.1"/>
    </source>
</evidence>
<keyword evidence="3" id="KW-0808">Transferase</keyword>
<accession>A0AAN6T948</accession>
<name>A0AAN6T948_9PEZI</name>
<keyword evidence="4" id="KW-1185">Reference proteome</keyword>
<dbReference type="AlphaFoldDB" id="A0AAN6T948"/>
<protein>
    <submittedName>
        <fullName evidence="3">Kinase-like protein</fullName>
    </submittedName>
</protein>
<comment type="caution">
    <text evidence="3">The sequence shown here is derived from an EMBL/GenBank/DDBJ whole genome shotgun (WGS) entry which is preliminary data.</text>
</comment>
<dbReference type="Proteomes" id="UP001302812">
    <property type="component" value="Unassembled WGS sequence"/>
</dbReference>
<organism evidence="3 4">
    <name type="scientific">Canariomyces notabilis</name>
    <dbReference type="NCBI Taxonomy" id="2074819"/>
    <lineage>
        <taxon>Eukaryota</taxon>
        <taxon>Fungi</taxon>
        <taxon>Dikarya</taxon>
        <taxon>Ascomycota</taxon>
        <taxon>Pezizomycotina</taxon>
        <taxon>Sordariomycetes</taxon>
        <taxon>Sordariomycetidae</taxon>
        <taxon>Sordariales</taxon>
        <taxon>Chaetomiaceae</taxon>
        <taxon>Canariomyces</taxon>
    </lineage>
</organism>
<evidence type="ECO:0000256" key="1">
    <source>
        <dbReference type="SAM" id="MobiDB-lite"/>
    </source>
</evidence>